<protein>
    <recommendedName>
        <fullName evidence="3">diguanylate cyclase</fullName>
        <ecNumber evidence="3">2.7.7.65</ecNumber>
    </recommendedName>
</protein>
<dbReference type="GO" id="GO:0005886">
    <property type="term" value="C:plasma membrane"/>
    <property type="evidence" value="ECO:0007669"/>
    <property type="project" value="UniProtKB-SubCell"/>
</dbReference>
<dbReference type="InterPro" id="IPR029787">
    <property type="entry name" value="Nucleotide_cyclase"/>
</dbReference>
<dbReference type="SMART" id="SM00267">
    <property type="entry name" value="GGDEF"/>
    <property type="match status" value="1"/>
</dbReference>
<dbReference type="InterPro" id="IPR050469">
    <property type="entry name" value="Diguanylate_Cyclase"/>
</dbReference>
<dbReference type="PROSITE" id="PS50887">
    <property type="entry name" value="GGDEF"/>
    <property type="match status" value="1"/>
</dbReference>
<dbReference type="InterPro" id="IPR000160">
    <property type="entry name" value="GGDEF_dom"/>
</dbReference>
<evidence type="ECO:0000313" key="8">
    <source>
        <dbReference type="Proteomes" id="UP000294575"/>
    </source>
</evidence>
<evidence type="ECO:0000256" key="4">
    <source>
        <dbReference type="ARBA" id="ARBA00034247"/>
    </source>
</evidence>
<dbReference type="EC" id="2.7.7.65" evidence="3"/>
<feature type="transmembrane region" description="Helical" evidence="5">
    <location>
        <begin position="303"/>
        <end position="323"/>
    </location>
</feature>
<evidence type="ECO:0000256" key="5">
    <source>
        <dbReference type="SAM" id="Phobius"/>
    </source>
</evidence>
<comment type="cofactor">
    <cofactor evidence="1">
        <name>Mg(2+)</name>
        <dbReference type="ChEBI" id="CHEBI:18420"/>
    </cofactor>
</comment>
<organism evidence="7 8">
    <name type="scientific">Thiopseudomonas denitrificans</name>
    <dbReference type="NCBI Taxonomy" id="1501432"/>
    <lineage>
        <taxon>Bacteria</taxon>
        <taxon>Pseudomonadati</taxon>
        <taxon>Pseudomonadota</taxon>
        <taxon>Gammaproteobacteria</taxon>
        <taxon>Pseudomonadales</taxon>
        <taxon>Pseudomonadaceae</taxon>
        <taxon>Thiopseudomonas</taxon>
    </lineage>
</organism>
<gene>
    <name evidence="7" type="ORF">DFQ45_10255</name>
</gene>
<dbReference type="AlphaFoldDB" id="A0A4R6U8H9"/>
<dbReference type="GO" id="GO:0052621">
    <property type="term" value="F:diguanylate cyclase activity"/>
    <property type="evidence" value="ECO:0007669"/>
    <property type="project" value="UniProtKB-EC"/>
</dbReference>
<dbReference type="Pfam" id="PF00990">
    <property type="entry name" value="GGDEF"/>
    <property type="match status" value="1"/>
</dbReference>
<dbReference type="CDD" id="cd01949">
    <property type="entry name" value="GGDEF"/>
    <property type="match status" value="1"/>
</dbReference>
<sequence>MLNNYDHTLKKLQHGSRRLELLLLSAGLLLLGVIILAWQTGEERAIRTGEYSRLSTQSGIIYHDLRRQLMSIRASHYNLQAELLSEPAGFVRARPFIDKRLRAFVQTIVGVRATILLDADGHILASSDPDQQRGSLADNELVQRVMQERQTGILYVSKPYQLTDNLLTITLASALTDEQGGFAGMVLTELSPLEIGILLDSVFYADDMQANIAHADGTIFLAEPNAQTVLGLNLSRTGTLFTRHQLSGRKISVQEGLLLSSGEKSMMVQQTIMPSELNISDALVVSISRNYDAIFAKFRHDRLMIALLYLLLVCVSLCAMRLWRRKSKQVFRELRRAQQETVASNALLLRLNRQLEQQTENMRSLAFLDELTGIANRRHFNRSLEAEWRRCQREGQPLSVIMMDVDYFKQFNDLYGHQHGDDGLVCIATSLKNSLTRSHDLVARIGGEEFACLLPNTPLRGALAKAERIRAEIEALALPHAGSLVGPVVTISAGVASAMPGSPAGYLDLLQAADEALYQSKKLGRNRVYSQLSAIDTEN</sequence>
<comment type="caution">
    <text evidence="7">The sequence shown here is derived from an EMBL/GenBank/DDBJ whole genome shotgun (WGS) entry which is preliminary data.</text>
</comment>
<name>A0A4R6U8H9_9GAMM</name>
<dbReference type="GO" id="GO:0043709">
    <property type="term" value="P:cell adhesion involved in single-species biofilm formation"/>
    <property type="evidence" value="ECO:0007669"/>
    <property type="project" value="TreeGrafter"/>
</dbReference>
<dbReference type="GO" id="GO:1902201">
    <property type="term" value="P:negative regulation of bacterial-type flagellum-dependent cell motility"/>
    <property type="evidence" value="ECO:0007669"/>
    <property type="project" value="TreeGrafter"/>
</dbReference>
<dbReference type="Gene3D" id="3.30.450.20">
    <property type="entry name" value="PAS domain"/>
    <property type="match status" value="1"/>
</dbReference>
<dbReference type="PANTHER" id="PTHR45138">
    <property type="entry name" value="REGULATORY COMPONENTS OF SENSORY TRANSDUCTION SYSTEM"/>
    <property type="match status" value="1"/>
</dbReference>
<dbReference type="InterPro" id="IPR043128">
    <property type="entry name" value="Rev_trsase/Diguanyl_cyclase"/>
</dbReference>
<evidence type="ECO:0000256" key="2">
    <source>
        <dbReference type="ARBA" id="ARBA00004533"/>
    </source>
</evidence>
<dbReference type="CDD" id="cd18773">
    <property type="entry name" value="PDC1_HK_sensor"/>
    <property type="match status" value="1"/>
</dbReference>
<reference evidence="7 8" key="1">
    <citation type="submission" date="2019-03" db="EMBL/GenBank/DDBJ databases">
        <title>Genomic Encyclopedia of Type Strains, Phase IV (KMG-IV): sequencing the most valuable type-strain genomes for metagenomic binning, comparative biology and taxonomic classification.</title>
        <authorList>
            <person name="Goeker M."/>
        </authorList>
    </citation>
    <scope>NUCLEOTIDE SEQUENCE [LARGE SCALE GENOMIC DNA]</scope>
    <source>
        <strain evidence="7 8">DSM 28679</strain>
    </source>
</reference>
<dbReference type="PANTHER" id="PTHR45138:SF9">
    <property type="entry name" value="DIGUANYLATE CYCLASE DGCM-RELATED"/>
    <property type="match status" value="1"/>
</dbReference>
<dbReference type="RefSeq" id="WP_101497494.1">
    <property type="nucleotide sequence ID" value="NZ_LNJZ01000009.1"/>
</dbReference>
<evidence type="ECO:0000313" key="7">
    <source>
        <dbReference type="EMBL" id="TDQ39364.1"/>
    </source>
</evidence>
<keyword evidence="5" id="KW-0812">Transmembrane</keyword>
<keyword evidence="5" id="KW-0472">Membrane</keyword>
<feature type="domain" description="GGDEF" evidence="6">
    <location>
        <begin position="396"/>
        <end position="533"/>
    </location>
</feature>
<accession>A0A4R6U8H9</accession>
<dbReference type="SUPFAM" id="SSF55073">
    <property type="entry name" value="Nucleotide cyclase"/>
    <property type="match status" value="1"/>
</dbReference>
<dbReference type="EMBL" id="SNYK01000002">
    <property type="protein sequence ID" value="TDQ39364.1"/>
    <property type="molecule type" value="Genomic_DNA"/>
</dbReference>
<dbReference type="OrthoDB" id="9812260at2"/>
<feature type="transmembrane region" description="Helical" evidence="5">
    <location>
        <begin position="21"/>
        <end position="38"/>
    </location>
</feature>
<proteinExistence type="predicted"/>
<keyword evidence="5" id="KW-1133">Transmembrane helix</keyword>
<keyword evidence="8" id="KW-1185">Reference proteome</keyword>
<dbReference type="NCBIfam" id="TIGR00254">
    <property type="entry name" value="GGDEF"/>
    <property type="match status" value="1"/>
</dbReference>
<comment type="subcellular location">
    <subcellularLocation>
        <location evidence="2">Cell inner membrane</location>
    </subcellularLocation>
</comment>
<evidence type="ECO:0000256" key="3">
    <source>
        <dbReference type="ARBA" id="ARBA00012528"/>
    </source>
</evidence>
<dbReference type="Proteomes" id="UP000294575">
    <property type="component" value="Unassembled WGS sequence"/>
</dbReference>
<evidence type="ECO:0000259" key="6">
    <source>
        <dbReference type="PROSITE" id="PS50887"/>
    </source>
</evidence>
<evidence type="ECO:0000256" key="1">
    <source>
        <dbReference type="ARBA" id="ARBA00001946"/>
    </source>
</evidence>
<dbReference type="Gene3D" id="3.30.70.270">
    <property type="match status" value="1"/>
</dbReference>
<dbReference type="FunFam" id="3.30.70.270:FF:000001">
    <property type="entry name" value="Diguanylate cyclase domain protein"/>
    <property type="match status" value="1"/>
</dbReference>
<comment type="catalytic activity">
    <reaction evidence="4">
        <text>2 GTP = 3',3'-c-di-GMP + 2 diphosphate</text>
        <dbReference type="Rhea" id="RHEA:24898"/>
        <dbReference type="ChEBI" id="CHEBI:33019"/>
        <dbReference type="ChEBI" id="CHEBI:37565"/>
        <dbReference type="ChEBI" id="CHEBI:58805"/>
        <dbReference type="EC" id="2.7.7.65"/>
    </reaction>
</comment>